<sequence>MPATKPTTPGLLLLTLLSLLAAAPAVPATIPTTGSFSVNAAIVRGCMVAGGSGQTTGLNFGTIDFGTHSAVRTGNETRLAGSGMGGQALIQCTPGTAVQVAADEGQHAQGGQRRLSNSAGGYVPYALALIATTTAALVPNVPAGITLGATATALPLQGTVTFPGFGLAAGTYTDTVRVTLSW</sequence>
<dbReference type="Proteomes" id="UP000199517">
    <property type="component" value="Unassembled WGS sequence"/>
</dbReference>
<reference evidence="4" key="1">
    <citation type="submission" date="2016-10" db="EMBL/GenBank/DDBJ databases">
        <authorList>
            <person name="Varghese N."/>
            <person name="Submissions S."/>
        </authorList>
    </citation>
    <scope>NUCLEOTIDE SEQUENCE [LARGE SCALE GENOMIC DNA]</scope>
    <source>
        <strain evidence="4">DSM 7481</strain>
    </source>
</reference>
<protein>
    <submittedName>
        <fullName evidence="3">Spore coat protein U (SCPU) domain-containing protein</fullName>
    </submittedName>
</protein>
<evidence type="ECO:0000259" key="2">
    <source>
        <dbReference type="Pfam" id="PF05229"/>
    </source>
</evidence>
<feature type="signal peptide" evidence="1">
    <location>
        <begin position="1"/>
        <end position="27"/>
    </location>
</feature>
<keyword evidence="3" id="KW-0167">Capsid protein</keyword>
<dbReference type="AlphaFoldDB" id="A0A1I1W7K1"/>
<dbReference type="Pfam" id="PF05229">
    <property type="entry name" value="SCPU"/>
    <property type="match status" value="1"/>
</dbReference>
<dbReference type="InterPro" id="IPR053167">
    <property type="entry name" value="Spore_coat_component"/>
</dbReference>
<dbReference type="InterPro" id="IPR007893">
    <property type="entry name" value="Spore_coat_U/FanG"/>
</dbReference>
<dbReference type="RefSeq" id="WP_245783661.1">
    <property type="nucleotide sequence ID" value="NZ_FOMQ01000008.1"/>
</dbReference>
<feature type="chain" id="PRO_5011710012" evidence="1">
    <location>
        <begin position="28"/>
        <end position="182"/>
    </location>
</feature>
<feature type="domain" description="Spore coat protein U/FanG" evidence="2">
    <location>
        <begin position="33"/>
        <end position="179"/>
    </location>
</feature>
<name>A0A1I1W7K1_9BURK</name>
<organism evidence="3 4">
    <name type="scientific">Paracidovorax konjaci</name>
    <dbReference type="NCBI Taxonomy" id="32040"/>
    <lineage>
        <taxon>Bacteria</taxon>
        <taxon>Pseudomonadati</taxon>
        <taxon>Pseudomonadota</taxon>
        <taxon>Betaproteobacteria</taxon>
        <taxon>Burkholderiales</taxon>
        <taxon>Comamonadaceae</taxon>
        <taxon>Paracidovorax</taxon>
    </lineage>
</organism>
<dbReference type="PANTHER" id="PTHR37089">
    <property type="entry name" value="PROTEIN U-RELATED"/>
    <property type="match status" value="1"/>
</dbReference>
<keyword evidence="1" id="KW-0732">Signal</keyword>
<evidence type="ECO:0000313" key="3">
    <source>
        <dbReference type="EMBL" id="SFD89373.1"/>
    </source>
</evidence>
<evidence type="ECO:0000313" key="4">
    <source>
        <dbReference type="Proteomes" id="UP000199517"/>
    </source>
</evidence>
<evidence type="ECO:0000256" key="1">
    <source>
        <dbReference type="SAM" id="SignalP"/>
    </source>
</evidence>
<dbReference type="EMBL" id="FOMQ01000008">
    <property type="protein sequence ID" value="SFD89373.1"/>
    <property type="molecule type" value="Genomic_DNA"/>
</dbReference>
<keyword evidence="4" id="KW-1185">Reference proteome</keyword>
<keyword evidence="3" id="KW-0946">Virion</keyword>
<gene>
    <name evidence="3" type="ORF">SAMN04489710_10864</name>
</gene>
<proteinExistence type="predicted"/>
<accession>A0A1I1W7K1</accession>
<dbReference type="STRING" id="32040.SAMN04489710_10864"/>